<reference evidence="4 7" key="2">
    <citation type="submission" date="2018-04" db="EMBL/GenBank/DDBJ databases">
        <title>Whole genome sequence comparison of clinical and drinking water Legionella pneumophila isolates.</title>
        <authorList>
            <person name="Garner E."/>
        </authorList>
    </citation>
    <scope>NUCLEOTIDE SEQUENCE [LARGE SCALE GENOMIC DNA]</scope>
    <source>
        <strain evidence="4 7">WH02</strain>
    </source>
</reference>
<dbReference type="Proteomes" id="UP000270757">
    <property type="component" value="Unassembled WGS sequence"/>
</dbReference>
<evidence type="ECO:0000256" key="1">
    <source>
        <dbReference type="SAM" id="Phobius"/>
    </source>
</evidence>
<gene>
    <name evidence="3" type="ORF">D6J04_04945</name>
    <name evidence="2" type="ORF">DB745_03750</name>
    <name evidence="4" type="ORF">DIZ81_05350</name>
</gene>
<keyword evidence="1" id="KW-0472">Membrane</keyword>
<evidence type="ECO:0000313" key="3">
    <source>
        <dbReference type="EMBL" id="RJT47921.1"/>
    </source>
</evidence>
<keyword evidence="1" id="KW-0812">Transmembrane</keyword>
<dbReference type="GeneID" id="48946877"/>
<dbReference type="EMBL" id="QCXM01000003">
    <property type="protein sequence ID" value="PUT48555.1"/>
    <property type="molecule type" value="Genomic_DNA"/>
</dbReference>
<dbReference type="InterPro" id="IPR018729">
    <property type="entry name" value="DUF2269_transmembrane"/>
</dbReference>
<comment type="caution">
    <text evidence="3">The sequence shown here is derived from an EMBL/GenBank/DDBJ whole genome shotgun (WGS) entry which is preliminary data.</text>
</comment>
<keyword evidence="5" id="KW-1185">Reference proteome</keyword>
<feature type="transmembrane region" description="Helical" evidence="1">
    <location>
        <begin position="12"/>
        <end position="31"/>
    </location>
</feature>
<name>A0A3A5LC51_9GAMM</name>
<dbReference type="EMBL" id="QZWB01000004">
    <property type="protein sequence ID" value="RJT47921.1"/>
    <property type="molecule type" value="Genomic_DNA"/>
</dbReference>
<dbReference type="Pfam" id="PF10027">
    <property type="entry name" value="DUF2269"/>
    <property type="match status" value="1"/>
</dbReference>
<protein>
    <submittedName>
        <fullName evidence="3">DUF2269 domain-containing protein</fullName>
    </submittedName>
</protein>
<feature type="transmembrane region" description="Helical" evidence="1">
    <location>
        <begin position="52"/>
        <end position="74"/>
    </location>
</feature>
<feature type="transmembrane region" description="Helical" evidence="1">
    <location>
        <begin position="80"/>
        <end position="102"/>
    </location>
</feature>
<evidence type="ECO:0000313" key="7">
    <source>
        <dbReference type="Proteomes" id="UP000306421"/>
    </source>
</evidence>
<evidence type="ECO:0000313" key="2">
    <source>
        <dbReference type="EMBL" id="PUT48555.1"/>
    </source>
</evidence>
<dbReference type="Proteomes" id="UP000251035">
    <property type="component" value="Unassembled WGS sequence"/>
</dbReference>
<reference evidence="3 6" key="3">
    <citation type="submission" date="2018-09" db="EMBL/GenBank/DDBJ databases">
        <title>Draft genome sequences of Legionella taurinensis isolated from water samples.</title>
        <authorList>
            <person name="Chakeri A."/>
            <person name="Allerberger F."/>
            <person name="Kundi M."/>
            <person name="Ruppitsch W."/>
            <person name="Schmid D."/>
        </authorList>
    </citation>
    <scope>NUCLEOTIDE SEQUENCE [LARGE SCALE GENOMIC DNA]</scope>
    <source>
        <strain evidence="3 6">4570-18-6</strain>
    </source>
</reference>
<evidence type="ECO:0000313" key="4">
    <source>
        <dbReference type="EMBL" id="TID43844.1"/>
    </source>
</evidence>
<reference evidence="2 5" key="1">
    <citation type="submission" date="2018-04" db="EMBL/GenBank/DDBJ databases">
        <title>Whole genome sequence comparison of clinical and drinking water Legionella pneumophila isolates associated with the Flint Water Crisis.</title>
        <authorList>
            <person name="Garner E."/>
            <person name="Brown C."/>
            <person name="Schwake O."/>
            <person name="Coil D."/>
            <person name="Jospin G."/>
            <person name="Eisen J."/>
            <person name="Edwards M."/>
            <person name="Pruden A."/>
        </authorList>
    </citation>
    <scope>NUCLEOTIDE SEQUENCE [LARGE SCALE GENOMIC DNA]</scope>
    <source>
        <strain evidence="2 5">Genessee03</strain>
    </source>
</reference>
<sequence length="161" mass="18371">MLYFWLKYIHVLSSTVLFGTGLGTASVMLYGHCTKNVPLMAGINQYVVWVDWLFTGSSGVIQVVTGLWMVYLAGYSLTLFWIWGAIIGYTVTALCWFIVVYLQIQIKNITVEAAKANQALPPAYYRHFKWWFLLGWPAFISLLLVFYLMVMKPVSFLAVFG</sequence>
<feature type="transmembrane region" description="Helical" evidence="1">
    <location>
        <begin position="130"/>
        <end position="150"/>
    </location>
</feature>
<evidence type="ECO:0000313" key="5">
    <source>
        <dbReference type="Proteomes" id="UP000251035"/>
    </source>
</evidence>
<dbReference type="AlphaFoldDB" id="A0A3A5LC51"/>
<keyword evidence="1" id="KW-1133">Transmembrane helix</keyword>
<accession>A0A3A5LC51</accession>
<dbReference type="OrthoDB" id="9786302at2"/>
<dbReference type="Proteomes" id="UP000306421">
    <property type="component" value="Unassembled WGS sequence"/>
</dbReference>
<dbReference type="EMBL" id="QFGG01000004">
    <property type="protein sequence ID" value="TID43844.1"/>
    <property type="molecule type" value="Genomic_DNA"/>
</dbReference>
<dbReference type="RefSeq" id="WP_108292076.1">
    <property type="nucleotide sequence ID" value="NZ_CAAAIR010000005.1"/>
</dbReference>
<evidence type="ECO:0000313" key="6">
    <source>
        <dbReference type="Proteomes" id="UP000270757"/>
    </source>
</evidence>
<organism evidence="3 6">
    <name type="scientific">Legionella taurinensis</name>
    <dbReference type="NCBI Taxonomy" id="70611"/>
    <lineage>
        <taxon>Bacteria</taxon>
        <taxon>Pseudomonadati</taxon>
        <taxon>Pseudomonadota</taxon>
        <taxon>Gammaproteobacteria</taxon>
        <taxon>Legionellales</taxon>
        <taxon>Legionellaceae</taxon>
        <taxon>Legionella</taxon>
    </lineage>
</organism>
<proteinExistence type="predicted"/>